<dbReference type="InterPro" id="IPR029058">
    <property type="entry name" value="AB_hydrolase_fold"/>
</dbReference>
<evidence type="ECO:0000256" key="3">
    <source>
        <dbReference type="ARBA" id="ARBA00023098"/>
    </source>
</evidence>
<dbReference type="PROSITE" id="PS51318">
    <property type="entry name" value="TAT"/>
    <property type="match status" value="1"/>
</dbReference>
<dbReference type="InterPro" id="IPR006311">
    <property type="entry name" value="TAT_signal"/>
</dbReference>
<dbReference type="EMBL" id="JBFAEG010000004">
    <property type="protein sequence ID" value="MEU5706624.1"/>
    <property type="molecule type" value="Genomic_DNA"/>
</dbReference>
<dbReference type="Gene3D" id="3.40.50.1820">
    <property type="entry name" value="alpha/beta hydrolase"/>
    <property type="match status" value="1"/>
</dbReference>
<proteinExistence type="predicted"/>
<sequence>MPPVRPTRRSLIAGGLGAVAAVAVPLSAPGHASAAGLIPIRLAGPTGPAPVGAVELHLVDRSRTEPRSDTGAPRELMVTVHYPAADVRGHAPLPWLPSGAERAVKARFGGAVDGYALPWTHSADRAPARPGRRPVLLYSPGYTSDRTFNTLVVEDLVSWGYVVVTVDHPYDSGEVEFPDGRVVTRPEPDPAGRAEAVAVRADDLRFVLDQLAVVNRGGNPDAQRRPLPRGLRGSLDLTRTGAFGHSRGGAASAAVMYRDERVRAGIDLDGALYGPVVEHGLDRPFLLMDTAVHDGMDQDPTWHPFWERLRGWRRCLRLADADHNSYTDLVAIAPQVPVVVRQQLQAGTIPADRAVAAVRATVRAFFDLQLRGRPDTGHLLDGAAPRYPEIGYIAG</sequence>
<dbReference type="SUPFAM" id="SSF53474">
    <property type="entry name" value="alpha/beta-Hydrolases"/>
    <property type="match status" value="1"/>
</dbReference>
<keyword evidence="2" id="KW-0442">Lipid degradation</keyword>
<dbReference type="PANTHER" id="PTHR10272:SF0">
    <property type="entry name" value="PLATELET-ACTIVATING FACTOR ACETYLHYDROLASE"/>
    <property type="match status" value="1"/>
</dbReference>
<dbReference type="PANTHER" id="PTHR10272">
    <property type="entry name" value="PLATELET-ACTIVATING FACTOR ACETYLHYDROLASE"/>
    <property type="match status" value="1"/>
</dbReference>
<protein>
    <submittedName>
        <fullName evidence="4">Lipase</fullName>
    </submittedName>
</protein>
<keyword evidence="1" id="KW-0378">Hydrolase</keyword>
<dbReference type="Pfam" id="PF03403">
    <property type="entry name" value="PAF-AH_p_II"/>
    <property type="match status" value="1"/>
</dbReference>
<accession>A0ABV3A3W0</accession>
<comment type="caution">
    <text evidence="4">The sequence shown here is derived from an EMBL/GenBank/DDBJ whole genome shotgun (WGS) entry which is preliminary data.</text>
</comment>
<dbReference type="Proteomes" id="UP001551011">
    <property type="component" value="Unassembled WGS sequence"/>
</dbReference>
<reference evidence="4 5" key="1">
    <citation type="submission" date="2024-06" db="EMBL/GenBank/DDBJ databases">
        <title>The Natural Products Discovery Center: Release of the First 8490 Sequenced Strains for Exploring Actinobacteria Biosynthetic Diversity.</title>
        <authorList>
            <person name="Kalkreuter E."/>
            <person name="Kautsar S.A."/>
            <person name="Yang D."/>
            <person name="Bader C.D."/>
            <person name="Teijaro C.N."/>
            <person name="Fluegel L."/>
            <person name="Davis C.M."/>
            <person name="Simpson J.R."/>
            <person name="Lauterbach L."/>
            <person name="Steele A.D."/>
            <person name="Gui C."/>
            <person name="Meng S."/>
            <person name="Li G."/>
            <person name="Viehrig K."/>
            <person name="Ye F."/>
            <person name="Su P."/>
            <person name="Kiefer A.F."/>
            <person name="Nichols A."/>
            <person name="Cepeda A.J."/>
            <person name="Yan W."/>
            <person name="Fan B."/>
            <person name="Jiang Y."/>
            <person name="Adhikari A."/>
            <person name="Zheng C.-J."/>
            <person name="Schuster L."/>
            <person name="Cowan T.M."/>
            <person name="Smanski M.J."/>
            <person name="Chevrette M.G."/>
            <person name="De Carvalho L.P.S."/>
            <person name="Shen B."/>
        </authorList>
    </citation>
    <scope>NUCLEOTIDE SEQUENCE [LARGE SCALE GENOMIC DNA]</scope>
    <source>
        <strain evidence="4 5">NPDC020594</strain>
    </source>
</reference>
<dbReference type="RefSeq" id="WP_356191462.1">
    <property type="nucleotide sequence ID" value="NZ_JBEXDP010000005.1"/>
</dbReference>
<evidence type="ECO:0000256" key="1">
    <source>
        <dbReference type="ARBA" id="ARBA00022801"/>
    </source>
</evidence>
<evidence type="ECO:0000313" key="5">
    <source>
        <dbReference type="Proteomes" id="UP001551011"/>
    </source>
</evidence>
<keyword evidence="5" id="KW-1185">Reference proteome</keyword>
<keyword evidence="3" id="KW-0443">Lipid metabolism</keyword>
<name>A0ABV3A3W0_9ACTN</name>
<evidence type="ECO:0000256" key="2">
    <source>
        <dbReference type="ARBA" id="ARBA00022963"/>
    </source>
</evidence>
<gene>
    <name evidence="4" type="ORF">AB0H04_07010</name>
</gene>
<evidence type="ECO:0000313" key="4">
    <source>
        <dbReference type="EMBL" id="MEU5706624.1"/>
    </source>
</evidence>
<organism evidence="4 5">
    <name type="scientific">Streptomyces flaveolus</name>
    <dbReference type="NCBI Taxonomy" id="67297"/>
    <lineage>
        <taxon>Bacteria</taxon>
        <taxon>Bacillati</taxon>
        <taxon>Actinomycetota</taxon>
        <taxon>Actinomycetes</taxon>
        <taxon>Kitasatosporales</taxon>
        <taxon>Streptomycetaceae</taxon>
        <taxon>Streptomyces</taxon>
    </lineage>
</organism>